<accession>A0ABQ4ET27</accession>
<dbReference type="EMBL" id="BONX01000029">
    <property type="protein sequence ID" value="GIG97810.1"/>
    <property type="molecule type" value="Genomic_DNA"/>
</dbReference>
<dbReference type="Pfam" id="PF05901">
    <property type="entry name" value="Excalibur"/>
    <property type="match status" value="2"/>
</dbReference>
<gene>
    <name evidence="3" type="ORF">Pma05_43830</name>
</gene>
<protein>
    <recommendedName>
        <fullName evidence="2">Excalibur calcium-binding domain-containing protein</fullName>
    </recommendedName>
</protein>
<dbReference type="InterPro" id="IPR008613">
    <property type="entry name" value="Excalibur_Ca-bd_domain"/>
</dbReference>
<feature type="compositionally biased region" description="Pro residues" evidence="1">
    <location>
        <begin position="47"/>
        <end position="71"/>
    </location>
</feature>
<evidence type="ECO:0000259" key="2">
    <source>
        <dbReference type="SMART" id="SM00894"/>
    </source>
</evidence>
<dbReference type="Proteomes" id="UP000621500">
    <property type="component" value="Unassembled WGS sequence"/>
</dbReference>
<dbReference type="SMART" id="SM00894">
    <property type="entry name" value="Excalibur"/>
    <property type="match status" value="2"/>
</dbReference>
<feature type="compositionally biased region" description="Low complexity" evidence="1">
    <location>
        <begin position="34"/>
        <end position="46"/>
    </location>
</feature>
<keyword evidence="4" id="KW-1185">Reference proteome</keyword>
<feature type="region of interest" description="Disordered" evidence="1">
    <location>
        <begin position="1"/>
        <end position="167"/>
    </location>
</feature>
<name>A0ABQ4ET27_9ACTN</name>
<feature type="domain" description="Excalibur calcium-binding" evidence="2">
    <location>
        <begin position="73"/>
        <end position="109"/>
    </location>
</feature>
<organism evidence="3 4">
    <name type="scientific">Plantactinospora mayteni</name>
    <dbReference type="NCBI Taxonomy" id="566021"/>
    <lineage>
        <taxon>Bacteria</taxon>
        <taxon>Bacillati</taxon>
        <taxon>Actinomycetota</taxon>
        <taxon>Actinomycetes</taxon>
        <taxon>Micromonosporales</taxon>
        <taxon>Micromonosporaceae</taxon>
        <taxon>Plantactinospora</taxon>
    </lineage>
</organism>
<sequence length="167" mass="16819">MLACCGTSVISALTPDNDGDADREPAAAQGTSQPTTAPPVVVTSAPEPTPPATTAAAPPPPKPTSKAPPKPVYYKNCSAVRDAGKAPLRRGQPGYRAGLDRDGDGRACESAEGPAPGTGDDEDDGGSSSVHYKNCAAVRAAGAAPIRRGEPGYGRHLDRDGDGIGCE</sequence>
<evidence type="ECO:0000256" key="1">
    <source>
        <dbReference type="SAM" id="MobiDB-lite"/>
    </source>
</evidence>
<feature type="domain" description="Excalibur calcium-binding" evidence="2">
    <location>
        <begin position="131"/>
        <end position="167"/>
    </location>
</feature>
<feature type="compositionally biased region" description="Low complexity" evidence="1">
    <location>
        <begin position="136"/>
        <end position="146"/>
    </location>
</feature>
<proteinExistence type="predicted"/>
<evidence type="ECO:0000313" key="3">
    <source>
        <dbReference type="EMBL" id="GIG97810.1"/>
    </source>
</evidence>
<comment type="caution">
    <text evidence="3">The sequence shown here is derived from an EMBL/GenBank/DDBJ whole genome shotgun (WGS) entry which is preliminary data.</text>
</comment>
<reference evidence="3 4" key="1">
    <citation type="submission" date="2021-01" db="EMBL/GenBank/DDBJ databases">
        <title>Whole genome shotgun sequence of Plantactinospora mayteni NBRC 109088.</title>
        <authorList>
            <person name="Komaki H."/>
            <person name="Tamura T."/>
        </authorList>
    </citation>
    <scope>NUCLEOTIDE SEQUENCE [LARGE SCALE GENOMIC DNA]</scope>
    <source>
        <strain evidence="3 4">NBRC 109088</strain>
    </source>
</reference>
<feature type="compositionally biased region" description="Basic and acidic residues" evidence="1">
    <location>
        <begin position="98"/>
        <end position="109"/>
    </location>
</feature>
<feature type="compositionally biased region" description="Basic and acidic residues" evidence="1">
    <location>
        <begin position="147"/>
        <end position="167"/>
    </location>
</feature>
<evidence type="ECO:0000313" key="4">
    <source>
        <dbReference type="Proteomes" id="UP000621500"/>
    </source>
</evidence>